<sequence length="494" mass="54263">MVSYRHLLPDPVFECDRLWYLRTGARQAVVLKHRDGAPIDGFGSGWEPVLAYDGLDPVYLLAFEAATGARATWIVSMDGRRLGDRLSDLGPADRDALQMSVRARGLALPEGLIGDGLQFIEARLRREILALADAAPSEARPAGFAAPGDLRCFARNPPVPDAASFTFGAGWSRQENAPPRAVASPCAAGLPMVPASSRRLLSVTLLPLQAEVSLPDEIAILADGVLVGTARLDPRWQRDGARYAFWLRPTHGSPRDLALEFRHAGGFDLAGLELSLGNRPAPAAGGDAELMQLFENLGDNCEFGLVQRHFAAEPVGLLRFAGLGDVYRLIRLLDDRFGNLGEPGSLRTIVVGGEYWIQDRIYGIAYHTFRTQHDSDAETVLHDNEIKTRYLARKLGEDLEDGEKIFVYKRAVTQDRHEILALHAALNQFGTSNKLFWVTPADARHQPGEVEWVSDRLLRGYLDTISLSNAHDFDPDLWLLLCRTAAAAFDAAQS</sequence>
<keyword evidence="2" id="KW-1185">Reference proteome</keyword>
<dbReference type="EMBL" id="VCDI01000004">
    <property type="protein sequence ID" value="TLU72208.1"/>
    <property type="molecule type" value="Genomic_DNA"/>
</dbReference>
<protein>
    <submittedName>
        <fullName evidence="1">Uncharacterized protein</fullName>
    </submittedName>
</protein>
<reference evidence="1 2" key="1">
    <citation type="submission" date="2019-05" db="EMBL/GenBank/DDBJ databases">
        <authorList>
            <person name="Pankratov T."/>
            <person name="Grouzdev D."/>
        </authorList>
    </citation>
    <scope>NUCLEOTIDE SEQUENCE [LARGE SCALE GENOMIC DNA]</scope>
    <source>
        <strain evidence="1 2">KEBCLARHB70R</strain>
    </source>
</reference>
<dbReference type="RefSeq" id="WP_138326614.1">
    <property type="nucleotide sequence ID" value="NZ_VCDI01000004.1"/>
</dbReference>
<name>A0A5R9JD46_9PROT</name>
<evidence type="ECO:0000313" key="2">
    <source>
        <dbReference type="Proteomes" id="UP000305654"/>
    </source>
</evidence>
<organism evidence="1 2">
    <name type="scientific">Lichenicoccus roseus</name>
    <dbReference type="NCBI Taxonomy" id="2683649"/>
    <lineage>
        <taxon>Bacteria</taxon>
        <taxon>Pseudomonadati</taxon>
        <taxon>Pseudomonadota</taxon>
        <taxon>Alphaproteobacteria</taxon>
        <taxon>Acetobacterales</taxon>
        <taxon>Acetobacteraceae</taxon>
        <taxon>Lichenicoccus</taxon>
    </lineage>
</organism>
<evidence type="ECO:0000313" key="1">
    <source>
        <dbReference type="EMBL" id="TLU72208.1"/>
    </source>
</evidence>
<gene>
    <name evidence="1" type="ORF">FE263_13955</name>
</gene>
<comment type="caution">
    <text evidence="1">The sequence shown here is derived from an EMBL/GenBank/DDBJ whole genome shotgun (WGS) entry which is preliminary data.</text>
</comment>
<dbReference type="AlphaFoldDB" id="A0A5R9JD46"/>
<dbReference type="Proteomes" id="UP000305654">
    <property type="component" value="Unassembled WGS sequence"/>
</dbReference>
<dbReference type="OrthoDB" id="9133362at2"/>
<accession>A0A5R9JD46</accession>
<proteinExistence type="predicted"/>